<accession>A0A382WRJ7</accession>
<gene>
    <name evidence="1" type="ORF">METZ01_LOCUS413535</name>
</gene>
<sequence>KRLAQKERFKIPMLWFGEVINDRFMGSIYDKMGSHIDITPTLLSQLDIDNSEYHWGRNLFNPNEKVAIPYAFHKGYGLIRSDGYFAFSESYEKIIESHGIDFEHELEIKKEAEMFFQFAFKEYMDL</sequence>
<dbReference type="SUPFAM" id="SSF53649">
    <property type="entry name" value="Alkaline phosphatase-like"/>
    <property type="match status" value="1"/>
</dbReference>
<protein>
    <submittedName>
        <fullName evidence="1">Uncharacterized protein</fullName>
    </submittedName>
</protein>
<feature type="non-terminal residue" evidence="1">
    <location>
        <position position="1"/>
    </location>
</feature>
<proteinExistence type="predicted"/>
<dbReference type="Gene3D" id="3.40.720.10">
    <property type="entry name" value="Alkaline Phosphatase, subunit A"/>
    <property type="match status" value="1"/>
</dbReference>
<reference evidence="1" key="1">
    <citation type="submission" date="2018-05" db="EMBL/GenBank/DDBJ databases">
        <authorList>
            <person name="Lanie J.A."/>
            <person name="Ng W.-L."/>
            <person name="Kazmierczak K.M."/>
            <person name="Andrzejewski T.M."/>
            <person name="Davidsen T.M."/>
            <person name="Wayne K.J."/>
            <person name="Tettelin H."/>
            <person name="Glass J.I."/>
            <person name="Rusch D."/>
            <person name="Podicherti R."/>
            <person name="Tsui H.-C.T."/>
            <person name="Winkler M.E."/>
        </authorList>
    </citation>
    <scope>NUCLEOTIDE SEQUENCE</scope>
</reference>
<organism evidence="1">
    <name type="scientific">marine metagenome</name>
    <dbReference type="NCBI Taxonomy" id="408172"/>
    <lineage>
        <taxon>unclassified sequences</taxon>
        <taxon>metagenomes</taxon>
        <taxon>ecological metagenomes</taxon>
    </lineage>
</organism>
<dbReference type="EMBL" id="UINC01161467">
    <property type="protein sequence ID" value="SVD60681.1"/>
    <property type="molecule type" value="Genomic_DNA"/>
</dbReference>
<evidence type="ECO:0000313" key="1">
    <source>
        <dbReference type="EMBL" id="SVD60681.1"/>
    </source>
</evidence>
<name>A0A382WRJ7_9ZZZZ</name>
<dbReference type="InterPro" id="IPR017850">
    <property type="entry name" value="Alkaline_phosphatase_core_sf"/>
</dbReference>
<dbReference type="AlphaFoldDB" id="A0A382WRJ7"/>